<protein>
    <recommendedName>
        <fullName evidence="9">ATP-dependent RNA helicase DeaD</fullName>
        <ecNumber evidence="9">3.6.4.13</ecNumber>
    </recommendedName>
    <alternativeName>
        <fullName evidence="9">Cold-shock DEAD box protein A</fullName>
    </alternativeName>
</protein>
<name>A0A363UM43_9GAMM</name>
<evidence type="ECO:0000259" key="13">
    <source>
        <dbReference type="PROSITE" id="PS51194"/>
    </source>
</evidence>
<feature type="region of interest" description="Disordered" evidence="11">
    <location>
        <begin position="566"/>
        <end position="617"/>
    </location>
</feature>
<dbReference type="GO" id="GO:0000027">
    <property type="term" value="P:ribosomal large subunit assembly"/>
    <property type="evidence" value="ECO:0007669"/>
    <property type="project" value="UniProtKB-UniRule"/>
</dbReference>
<dbReference type="InterPro" id="IPR044742">
    <property type="entry name" value="DEAD/DEAH_RhlB"/>
</dbReference>
<dbReference type="InterPro" id="IPR012677">
    <property type="entry name" value="Nucleotide-bd_a/b_plait_sf"/>
</dbReference>
<dbReference type="InterPro" id="IPR001650">
    <property type="entry name" value="Helicase_C-like"/>
</dbReference>
<dbReference type="PROSITE" id="PS00039">
    <property type="entry name" value="DEAD_ATP_HELICASE"/>
    <property type="match status" value="1"/>
</dbReference>
<evidence type="ECO:0000256" key="9">
    <source>
        <dbReference type="HAMAP-Rule" id="MF_00964"/>
    </source>
</evidence>
<comment type="caution">
    <text evidence="15">The sequence shown here is derived from an EMBL/GenBank/DDBJ whole genome shotgun (WGS) entry which is preliminary data.</text>
</comment>
<evidence type="ECO:0000256" key="4">
    <source>
        <dbReference type="ARBA" id="ARBA00022806"/>
    </source>
</evidence>
<dbReference type="HAMAP" id="MF_00964">
    <property type="entry name" value="DEAD_helicase_DeaD"/>
    <property type="match status" value="1"/>
</dbReference>
<keyword evidence="3 9" id="KW-0378">Hydrolase</keyword>
<comment type="function">
    <text evidence="9">DEAD-box RNA helicase involved in various cellular processes at low temperature, including ribosome biogenesis, mRNA degradation and translation initiation.</text>
</comment>
<comment type="catalytic activity">
    <reaction evidence="8 9">
        <text>ATP + H2O = ADP + phosphate + H(+)</text>
        <dbReference type="Rhea" id="RHEA:13065"/>
        <dbReference type="ChEBI" id="CHEBI:15377"/>
        <dbReference type="ChEBI" id="CHEBI:15378"/>
        <dbReference type="ChEBI" id="CHEBI:30616"/>
        <dbReference type="ChEBI" id="CHEBI:43474"/>
        <dbReference type="ChEBI" id="CHEBI:456216"/>
        <dbReference type="EC" id="3.6.4.13"/>
    </reaction>
</comment>
<dbReference type="OrthoDB" id="9805696at2"/>
<dbReference type="Gene3D" id="3.40.50.300">
    <property type="entry name" value="P-loop containing nucleotide triphosphate hydrolases"/>
    <property type="match status" value="2"/>
</dbReference>
<dbReference type="PANTHER" id="PTHR47963">
    <property type="entry name" value="DEAD-BOX ATP-DEPENDENT RNA HELICASE 47, MITOCHONDRIAL"/>
    <property type="match status" value="1"/>
</dbReference>
<dbReference type="PANTHER" id="PTHR47963:SF8">
    <property type="entry name" value="ATP-DEPENDENT RNA HELICASE DEAD"/>
    <property type="match status" value="1"/>
</dbReference>
<dbReference type="Pfam" id="PF00271">
    <property type="entry name" value="Helicase_C"/>
    <property type="match status" value="1"/>
</dbReference>
<dbReference type="InterPro" id="IPR057325">
    <property type="entry name" value="DeaD_dimer"/>
</dbReference>
<reference evidence="15 16" key="1">
    <citation type="submission" date="2018-05" db="EMBL/GenBank/DDBJ databases">
        <title>Abyssibacter profundi OUC007T gen. nov., sp. nov, a marine bacterium isolated from seawater of the Mariana Trench.</title>
        <authorList>
            <person name="Zhou S."/>
        </authorList>
    </citation>
    <scope>NUCLEOTIDE SEQUENCE [LARGE SCALE GENOMIC DNA]</scope>
    <source>
        <strain evidence="15 16">OUC007</strain>
    </source>
</reference>
<dbReference type="Pfam" id="PF00270">
    <property type="entry name" value="DEAD"/>
    <property type="match status" value="1"/>
</dbReference>
<dbReference type="PROSITE" id="PS51194">
    <property type="entry name" value="HELICASE_CTER"/>
    <property type="match status" value="1"/>
</dbReference>
<dbReference type="Proteomes" id="UP000251800">
    <property type="component" value="Unassembled WGS sequence"/>
</dbReference>
<dbReference type="CDD" id="cd12499">
    <property type="entry name" value="RRM_EcCsdA_like"/>
    <property type="match status" value="1"/>
</dbReference>
<dbReference type="InterPro" id="IPR027417">
    <property type="entry name" value="P-loop_NTPase"/>
</dbReference>
<evidence type="ECO:0000313" key="16">
    <source>
        <dbReference type="Proteomes" id="UP000251800"/>
    </source>
</evidence>
<feature type="domain" description="Helicase ATP-binding" evidence="12">
    <location>
        <begin position="53"/>
        <end position="228"/>
    </location>
</feature>
<dbReference type="EMBL" id="QEQK01000005">
    <property type="protein sequence ID" value="PWN56491.1"/>
    <property type="molecule type" value="Genomic_DNA"/>
</dbReference>
<dbReference type="InterPro" id="IPR000629">
    <property type="entry name" value="RNA-helicase_DEAD-box_CS"/>
</dbReference>
<dbReference type="SUPFAM" id="SSF52540">
    <property type="entry name" value="P-loop containing nucleoside triphosphate hydrolases"/>
    <property type="match status" value="1"/>
</dbReference>
<keyword evidence="7 9" id="KW-0346">Stress response</keyword>
<evidence type="ECO:0000256" key="6">
    <source>
        <dbReference type="ARBA" id="ARBA00022884"/>
    </source>
</evidence>
<evidence type="ECO:0000256" key="8">
    <source>
        <dbReference type="ARBA" id="ARBA00047984"/>
    </source>
</evidence>
<evidence type="ECO:0000259" key="14">
    <source>
        <dbReference type="PROSITE" id="PS51195"/>
    </source>
</evidence>
<feature type="domain" description="Helicase C-terminal" evidence="13">
    <location>
        <begin position="254"/>
        <end position="399"/>
    </location>
</feature>
<dbReference type="GO" id="GO:0005840">
    <property type="term" value="C:ribosome"/>
    <property type="evidence" value="ECO:0007669"/>
    <property type="project" value="TreeGrafter"/>
</dbReference>
<dbReference type="InterPro" id="IPR028618">
    <property type="entry name" value="DEAD_helicase_DeaD"/>
</dbReference>
<dbReference type="CDD" id="cd00268">
    <property type="entry name" value="DEADc"/>
    <property type="match status" value="1"/>
</dbReference>
<evidence type="ECO:0000256" key="7">
    <source>
        <dbReference type="ARBA" id="ARBA00023016"/>
    </source>
</evidence>
<dbReference type="InterPro" id="IPR005580">
    <property type="entry name" value="DbpA/CsdA_RNA-bd_dom"/>
</dbReference>
<dbReference type="Pfam" id="PF03880">
    <property type="entry name" value="DbpA"/>
    <property type="match status" value="1"/>
</dbReference>
<dbReference type="FunFam" id="3.40.50.300:FF:000108">
    <property type="entry name" value="ATP-dependent RNA helicase RhlE"/>
    <property type="match status" value="1"/>
</dbReference>
<keyword evidence="5 9" id="KW-0067">ATP-binding</keyword>
<evidence type="ECO:0000256" key="1">
    <source>
        <dbReference type="ARBA" id="ARBA00022490"/>
    </source>
</evidence>
<evidence type="ECO:0000256" key="5">
    <source>
        <dbReference type="ARBA" id="ARBA00022840"/>
    </source>
</evidence>
<evidence type="ECO:0000256" key="11">
    <source>
        <dbReference type="SAM" id="MobiDB-lite"/>
    </source>
</evidence>
<dbReference type="GO" id="GO:0005829">
    <property type="term" value="C:cytosol"/>
    <property type="evidence" value="ECO:0007669"/>
    <property type="project" value="TreeGrafter"/>
</dbReference>
<evidence type="ECO:0000259" key="12">
    <source>
        <dbReference type="PROSITE" id="PS51192"/>
    </source>
</evidence>
<dbReference type="AlphaFoldDB" id="A0A363UM43"/>
<dbReference type="InterPro" id="IPR014014">
    <property type="entry name" value="RNA_helicase_DEAD_Q_motif"/>
</dbReference>
<evidence type="ECO:0000256" key="10">
    <source>
        <dbReference type="PROSITE-ProRule" id="PRU00552"/>
    </source>
</evidence>
<keyword evidence="6 9" id="KW-0694">RNA-binding</keyword>
<organism evidence="15 16">
    <name type="scientific">Abyssibacter profundi</name>
    <dbReference type="NCBI Taxonomy" id="2182787"/>
    <lineage>
        <taxon>Bacteria</taxon>
        <taxon>Pseudomonadati</taxon>
        <taxon>Pseudomonadota</taxon>
        <taxon>Gammaproteobacteria</taxon>
        <taxon>Chromatiales</taxon>
        <taxon>Oceanococcaceae</taxon>
        <taxon>Abyssibacter</taxon>
    </lineage>
</organism>
<dbReference type="Gene3D" id="3.30.70.330">
    <property type="match status" value="1"/>
</dbReference>
<dbReference type="EC" id="3.6.4.13" evidence="9"/>
<evidence type="ECO:0000256" key="2">
    <source>
        <dbReference type="ARBA" id="ARBA00022741"/>
    </source>
</evidence>
<feature type="compositionally biased region" description="Basic residues" evidence="11">
    <location>
        <begin position="575"/>
        <end position="599"/>
    </location>
</feature>
<dbReference type="PROSITE" id="PS51195">
    <property type="entry name" value="Q_MOTIF"/>
    <property type="match status" value="1"/>
</dbReference>
<dbReference type="InterPro" id="IPR034415">
    <property type="entry name" value="CsdA_RRM"/>
</dbReference>
<keyword evidence="2 9" id="KW-0547">Nucleotide-binding</keyword>
<comment type="similarity">
    <text evidence="9">Belongs to the DEAD box helicase family. DeaD/CsdA subfamily.</text>
</comment>
<dbReference type="GO" id="GO:0070417">
    <property type="term" value="P:cellular response to cold"/>
    <property type="evidence" value="ECO:0007669"/>
    <property type="project" value="InterPro"/>
</dbReference>
<feature type="short sequence motif" description="Q motif" evidence="10">
    <location>
        <begin position="22"/>
        <end position="50"/>
    </location>
</feature>
<keyword evidence="16" id="KW-1185">Reference proteome</keyword>
<dbReference type="SMART" id="SM00487">
    <property type="entry name" value="DEXDc"/>
    <property type="match status" value="1"/>
</dbReference>
<evidence type="ECO:0000256" key="3">
    <source>
        <dbReference type="ARBA" id="ARBA00022801"/>
    </source>
</evidence>
<dbReference type="GO" id="GO:0005524">
    <property type="term" value="F:ATP binding"/>
    <property type="evidence" value="ECO:0007669"/>
    <property type="project" value="UniProtKB-UniRule"/>
</dbReference>
<dbReference type="PROSITE" id="PS51192">
    <property type="entry name" value="HELICASE_ATP_BIND_1"/>
    <property type="match status" value="1"/>
</dbReference>
<dbReference type="InterPro" id="IPR014001">
    <property type="entry name" value="Helicase_ATP-bd"/>
</dbReference>
<dbReference type="GO" id="GO:0003724">
    <property type="term" value="F:RNA helicase activity"/>
    <property type="evidence" value="ECO:0007669"/>
    <property type="project" value="UniProtKB-UniRule"/>
</dbReference>
<dbReference type="InterPro" id="IPR050547">
    <property type="entry name" value="DEAD_box_RNA_helicases"/>
</dbReference>
<keyword evidence="4 9" id="KW-0347">Helicase</keyword>
<dbReference type="GO" id="GO:0033592">
    <property type="term" value="F:RNA strand annealing activity"/>
    <property type="evidence" value="ECO:0007669"/>
    <property type="project" value="TreeGrafter"/>
</dbReference>
<evidence type="ECO:0000313" key="15">
    <source>
        <dbReference type="EMBL" id="PWN56491.1"/>
    </source>
</evidence>
<accession>A0A363UM43</accession>
<feature type="domain" description="DEAD-box RNA helicase Q" evidence="14">
    <location>
        <begin position="22"/>
        <end position="50"/>
    </location>
</feature>
<dbReference type="GO" id="GO:0006401">
    <property type="term" value="P:RNA catabolic process"/>
    <property type="evidence" value="ECO:0007669"/>
    <property type="project" value="UniProtKB-UniRule"/>
</dbReference>
<keyword evidence="1 9" id="KW-0963">Cytoplasm</keyword>
<dbReference type="GO" id="GO:0016887">
    <property type="term" value="F:ATP hydrolysis activity"/>
    <property type="evidence" value="ECO:0007669"/>
    <property type="project" value="RHEA"/>
</dbReference>
<dbReference type="InterPro" id="IPR011545">
    <property type="entry name" value="DEAD/DEAH_box_helicase_dom"/>
</dbReference>
<dbReference type="Pfam" id="PF25399">
    <property type="entry name" value="DeaD_dimer"/>
    <property type="match status" value="1"/>
</dbReference>
<dbReference type="SMART" id="SM00490">
    <property type="entry name" value="HELICc"/>
    <property type="match status" value="1"/>
</dbReference>
<sequence>MCPLHSRFHSPESRLNTESPASGFAALGLADAILQTVSALGYEEPSPIQAQAIPYLLDGRDVLGMAQTGTGKTAAFALPLLTMLSQEYEAGRRSPSALVLAPTRELAQQVAEAFTTYAKGLPGCRVVSVYGGSPYPPQTRALRAGVDIVVGTPGRVMDHMRKGTLDVSHLKMLVLDEADEMLRMGFIDDVEWVLSHTPDDRQIALFSATMPRPIARIAAEHLVNPAEVRVKQATATATTIAQRYVLVHAGQKAELLARLLETEAVDAAMVFVRTKAATTEVADFLRGRGIAAEALSGDLSQEQREQTVQRLKDSRIHVVVATDVAARGLDVERISHVFNYDMPGDPEVYVHRIGRTGRAGREGAAILFVQPREQRMLKLIGKVTRSSVEAMEMPSIEAVNAIRLNRLSERLAAHAAAGLDRYNELLETVAERTGLDAPALAAALCAELNQGQPFLLSESEAIKAPRASADRDRAGKRGERLARGQQAVPAGYRRYWIAVGREHGVKPGNVVGAIANEAGIEAGNIGRVELRERFSVVDLPEGMPADIFQHLKGVWVCGQKLSIREFEERPSGAPKPHRKGGAPSGGKRKPGGKPPKRNKSAGGKPAGGKRKGKPKTG</sequence>
<comment type="subcellular location">
    <subcellularLocation>
        <location evidence="9">Cytoplasm</location>
    </subcellularLocation>
</comment>
<proteinExistence type="inferred from homology"/>
<dbReference type="CDD" id="cd18787">
    <property type="entry name" value="SF2_C_DEAD"/>
    <property type="match status" value="1"/>
</dbReference>
<gene>
    <name evidence="9" type="primary">deaD</name>
    <name evidence="9" type="synonym">csdA</name>
    <name evidence="15" type="ORF">DEH80_06575</name>
</gene>
<feature type="compositionally biased region" description="Basic residues" evidence="11">
    <location>
        <begin position="607"/>
        <end position="617"/>
    </location>
</feature>